<evidence type="ECO:0000313" key="17">
    <source>
        <dbReference type="EMBL" id="KAL0059724.1"/>
    </source>
</evidence>
<dbReference type="EMBL" id="JBBXMP010000210">
    <property type="protein sequence ID" value="KAL0059724.1"/>
    <property type="molecule type" value="Genomic_DNA"/>
</dbReference>
<gene>
    <name evidence="17" type="ORF">AAF712_013520</name>
</gene>
<comment type="catalytic activity">
    <reaction evidence="13">
        <text>[(1-&gt;4)-N-acetyl-beta-D-glucosaminyl](n) + n H2O = chitosan + n acetate</text>
        <dbReference type="Rhea" id="RHEA:10464"/>
        <dbReference type="Rhea" id="RHEA-COMP:9593"/>
        <dbReference type="Rhea" id="RHEA-COMP:9597"/>
        <dbReference type="ChEBI" id="CHEBI:15377"/>
        <dbReference type="ChEBI" id="CHEBI:17029"/>
        <dbReference type="ChEBI" id="CHEBI:30089"/>
        <dbReference type="ChEBI" id="CHEBI:57704"/>
        <dbReference type="EC" id="3.5.1.41"/>
    </reaction>
    <physiologicalReaction direction="left-to-right" evidence="13">
        <dbReference type="Rhea" id="RHEA:10465"/>
    </physiologicalReaction>
</comment>
<dbReference type="InterPro" id="IPR050248">
    <property type="entry name" value="Polysacc_deacetylase_ArnD"/>
</dbReference>
<dbReference type="Proteomes" id="UP001437256">
    <property type="component" value="Unassembled WGS sequence"/>
</dbReference>
<keyword evidence="8" id="KW-0170">Cobalt</keyword>
<evidence type="ECO:0000256" key="9">
    <source>
        <dbReference type="ARBA" id="ARBA00023288"/>
    </source>
</evidence>
<evidence type="ECO:0000259" key="16">
    <source>
        <dbReference type="PROSITE" id="PS51677"/>
    </source>
</evidence>
<evidence type="ECO:0000256" key="14">
    <source>
        <dbReference type="SAM" id="MobiDB-lite"/>
    </source>
</evidence>
<comment type="subcellular location">
    <subcellularLocation>
        <location evidence="2">Cell membrane</location>
        <topology evidence="2">Lipid-anchor</topology>
        <topology evidence="2">GPI-anchor</topology>
    </subcellularLocation>
</comment>
<organism evidence="17 18">
    <name type="scientific">Marasmius tenuissimus</name>
    <dbReference type="NCBI Taxonomy" id="585030"/>
    <lineage>
        <taxon>Eukaryota</taxon>
        <taxon>Fungi</taxon>
        <taxon>Dikarya</taxon>
        <taxon>Basidiomycota</taxon>
        <taxon>Agaricomycotina</taxon>
        <taxon>Agaricomycetes</taxon>
        <taxon>Agaricomycetidae</taxon>
        <taxon>Agaricales</taxon>
        <taxon>Marasmiineae</taxon>
        <taxon>Marasmiaceae</taxon>
        <taxon>Marasmius</taxon>
    </lineage>
</organism>
<proteinExistence type="predicted"/>
<evidence type="ECO:0000256" key="6">
    <source>
        <dbReference type="ARBA" id="ARBA00023136"/>
    </source>
</evidence>
<keyword evidence="10" id="KW-0961">Cell wall biogenesis/degradation</keyword>
<comment type="caution">
    <text evidence="17">The sequence shown here is derived from an EMBL/GenBank/DDBJ whole genome shotgun (WGS) entry which is preliminary data.</text>
</comment>
<keyword evidence="7" id="KW-0119">Carbohydrate metabolism</keyword>
<sequence>MRLSLSSSSLLLASLSTGAFAGVVKRATPDRSNVVENSKIKDPNQECSPYWYPPSDKYPAFPSTWDIAKIVPGDTAATNAYNSIKSKIVNSPQKGQNGVFTASSTYNTGTDPDCWWTATGCVTSKAKGVPSDVAKIPEPMSVGYGFDDGPNCSHNAFYDFLQEKNQKATMFFIGSNVLNWPLEAQRALYDGHEMCAHSWSHNAMTTLTNEQAFAEVYYTVSIKSVTGVTVTCWRPPYGDTDDRIRSIVNALGLSTVLWEYDSNDWMGGSQVDGYYNDFINKGKSGSFSQVGTIFLQHEINDYTMGKAMQYYPDMTNAFKHLVPVAVALNKTNPYVEKNIEFPTFNEYISGTVQKPLPASALSFLGVTATSTSASATSTSKAVSSTSAASSSAVSSSSASSTQASSSSVAPSSSSVASSTRASSSSAASSTPSVASSTSSRASSSSVAPSSSVAGSTSSRASSSSSPSSTSSTPPASSSSAPPANTGIPALPANPTQDQWAAALKSVQDYISSLLASFGKWKK</sequence>
<keyword evidence="18" id="KW-1185">Reference proteome</keyword>
<evidence type="ECO:0000256" key="10">
    <source>
        <dbReference type="ARBA" id="ARBA00023316"/>
    </source>
</evidence>
<dbReference type="Gene3D" id="3.20.20.370">
    <property type="entry name" value="Glycoside hydrolase/deacetylase"/>
    <property type="match status" value="1"/>
</dbReference>
<dbReference type="PANTHER" id="PTHR10587:SF98">
    <property type="entry name" value="CHITIN DEACETYLASE"/>
    <property type="match status" value="1"/>
</dbReference>
<dbReference type="PANTHER" id="PTHR10587">
    <property type="entry name" value="GLYCOSYL TRANSFERASE-RELATED"/>
    <property type="match status" value="1"/>
</dbReference>
<dbReference type="EC" id="3.5.1.41" evidence="12"/>
<evidence type="ECO:0000256" key="5">
    <source>
        <dbReference type="ARBA" id="ARBA00023024"/>
    </source>
</evidence>
<feature type="region of interest" description="Disordered" evidence="14">
    <location>
        <begin position="391"/>
        <end position="493"/>
    </location>
</feature>
<evidence type="ECO:0000256" key="8">
    <source>
        <dbReference type="ARBA" id="ARBA00023285"/>
    </source>
</evidence>
<keyword evidence="9" id="KW-0449">Lipoprotein</keyword>
<name>A0ABR2ZFF8_9AGAR</name>
<evidence type="ECO:0000256" key="2">
    <source>
        <dbReference type="ARBA" id="ARBA00004609"/>
    </source>
</evidence>
<keyword evidence="4" id="KW-0336">GPI-anchor</keyword>
<accession>A0ABR2ZFF8</accession>
<dbReference type="InterPro" id="IPR011330">
    <property type="entry name" value="Glyco_hydro/deAcase_b/a-brl"/>
</dbReference>
<dbReference type="SUPFAM" id="SSF88713">
    <property type="entry name" value="Glycoside hydrolase/deacetylase"/>
    <property type="match status" value="1"/>
</dbReference>
<dbReference type="InterPro" id="IPR002509">
    <property type="entry name" value="NODB_dom"/>
</dbReference>
<keyword evidence="3" id="KW-1003">Cell membrane</keyword>
<protein>
    <recommendedName>
        <fullName evidence="12">chitin deacetylase</fullName>
        <ecNumber evidence="12">3.5.1.41</ecNumber>
    </recommendedName>
</protein>
<feature type="chain" id="PRO_5045563646" description="chitin deacetylase" evidence="15">
    <location>
        <begin position="22"/>
        <end position="522"/>
    </location>
</feature>
<feature type="compositionally biased region" description="Low complexity" evidence="14">
    <location>
        <begin position="391"/>
        <end position="483"/>
    </location>
</feature>
<keyword evidence="5" id="KW-0146">Chitin degradation</keyword>
<keyword evidence="4" id="KW-0325">Glycoprotein</keyword>
<keyword evidence="11" id="KW-0624">Polysaccharide degradation</keyword>
<evidence type="ECO:0000256" key="4">
    <source>
        <dbReference type="ARBA" id="ARBA00022622"/>
    </source>
</evidence>
<evidence type="ECO:0000256" key="12">
    <source>
        <dbReference type="ARBA" id="ARBA00024056"/>
    </source>
</evidence>
<evidence type="ECO:0000256" key="1">
    <source>
        <dbReference type="ARBA" id="ARBA00001941"/>
    </source>
</evidence>
<evidence type="ECO:0000256" key="15">
    <source>
        <dbReference type="SAM" id="SignalP"/>
    </source>
</evidence>
<feature type="signal peptide" evidence="15">
    <location>
        <begin position="1"/>
        <end position="21"/>
    </location>
</feature>
<reference evidence="17 18" key="1">
    <citation type="submission" date="2024-05" db="EMBL/GenBank/DDBJ databases">
        <title>A draft genome resource for the thread blight pathogen Marasmius tenuissimus strain MS-2.</title>
        <authorList>
            <person name="Yulfo-Soto G.E."/>
            <person name="Baruah I.K."/>
            <person name="Amoako-Attah I."/>
            <person name="Bukari Y."/>
            <person name="Meinhardt L.W."/>
            <person name="Bailey B.A."/>
            <person name="Cohen S.P."/>
        </authorList>
    </citation>
    <scope>NUCLEOTIDE SEQUENCE [LARGE SCALE GENOMIC DNA]</scope>
    <source>
        <strain evidence="17 18">MS-2</strain>
    </source>
</reference>
<evidence type="ECO:0000256" key="7">
    <source>
        <dbReference type="ARBA" id="ARBA00023277"/>
    </source>
</evidence>
<evidence type="ECO:0000256" key="13">
    <source>
        <dbReference type="ARBA" id="ARBA00048494"/>
    </source>
</evidence>
<keyword evidence="15" id="KW-0732">Signal</keyword>
<dbReference type="Pfam" id="PF01522">
    <property type="entry name" value="Polysacc_deac_1"/>
    <property type="match status" value="1"/>
</dbReference>
<evidence type="ECO:0000256" key="11">
    <source>
        <dbReference type="ARBA" id="ARBA00023326"/>
    </source>
</evidence>
<evidence type="ECO:0000313" key="18">
    <source>
        <dbReference type="Proteomes" id="UP001437256"/>
    </source>
</evidence>
<evidence type="ECO:0000256" key="3">
    <source>
        <dbReference type="ARBA" id="ARBA00022475"/>
    </source>
</evidence>
<comment type="cofactor">
    <cofactor evidence="1">
        <name>Co(2+)</name>
        <dbReference type="ChEBI" id="CHEBI:48828"/>
    </cofactor>
</comment>
<feature type="domain" description="NodB homology" evidence="16">
    <location>
        <begin position="140"/>
        <end position="327"/>
    </location>
</feature>
<dbReference type="PROSITE" id="PS51677">
    <property type="entry name" value="NODB"/>
    <property type="match status" value="1"/>
</dbReference>
<keyword evidence="6" id="KW-0472">Membrane</keyword>